<dbReference type="AlphaFoldDB" id="A0A9D3Z2L2"/>
<sequence>MAEPNKETNEIEEANSVSEAGSVEELDVFDDIAVAKDGIHKLLNNQFEESLQLFLKHKEESPLMHAGYSFVFFMQGLMSFEEELMDKALKALEETEKKCEVSDGFVKSIRKKFSSKKKRDKMSQISVEERIQRQIVVGDSLLYQAILVFTGQDIPSYIKGGWLLRKAWKIYEKIYKEVTGLREKSKLKKSGSKSSVSDVSTTSKGSEGPIDGNDNEIPSEVLDRLQGAVNFGYGTFQICISMIPPKILKVIEFLGFEGDRDVGLQCLNFACNSDSMNAPLATLGLLWYHTVLRPFFALDGANGYDAGCIEAEALIEAKVDSFPSSCLFLFFRGRIHRLRKQTDLSLKMYSDAYKAAGGQKELELMCLYEIGWCSLMQLNWREGLKAFTRLRQETKWSKCYYTYMEAGKCHKKTKWSKCYYTYMEAVCLGGMGDINGAFQLFKQVPGLLKKKNNQIEAYVSARAEKMKRAQPSQEFCRLLTLELIFLWHALPTLTAEELRPYLDVCDMQTDPKSLHIKALLEGAIFNQLGEKDMALQCLDEAIARHSGMKDDLHIPPFALFEMASIHMTKPETSSKAQAMLSEIKEKHKDYDFENRLTVRVNNALKQLKKASA</sequence>
<feature type="compositionally biased region" description="Low complexity" evidence="1">
    <location>
        <begin position="192"/>
        <end position="206"/>
    </location>
</feature>
<gene>
    <name evidence="2" type="ORF">DPMN_068958</name>
</gene>
<evidence type="ECO:0000256" key="1">
    <source>
        <dbReference type="SAM" id="MobiDB-lite"/>
    </source>
</evidence>
<proteinExistence type="predicted"/>
<reference evidence="2" key="2">
    <citation type="submission" date="2020-11" db="EMBL/GenBank/DDBJ databases">
        <authorList>
            <person name="McCartney M.A."/>
            <person name="Auch B."/>
            <person name="Kono T."/>
            <person name="Mallez S."/>
            <person name="Becker A."/>
            <person name="Gohl D.M."/>
            <person name="Silverstein K.A.T."/>
            <person name="Koren S."/>
            <person name="Bechman K.B."/>
            <person name="Herman A."/>
            <person name="Abrahante J.E."/>
            <person name="Garbe J."/>
        </authorList>
    </citation>
    <scope>NUCLEOTIDE SEQUENCE</scope>
    <source>
        <strain evidence="2">Duluth1</strain>
        <tissue evidence="2">Whole animal</tissue>
    </source>
</reference>
<feature type="region of interest" description="Disordered" evidence="1">
    <location>
        <begin position="191"/>
        <end position="214"/>
    </location>
</feature>
<dbReference type="PANTHER" id="PTHR31859">
    <property type="entry name" value="TETRATRICOPEPTIDE REPEAT PROTEIN 39 FAMILY MEMBER"/>
    <property type="match status" value="1"/>
</dbReference>
<dbReference type="Proteomes" id="UP000828390">
    <property type="component" value="Unassembled WGS sequence"/>
</dbReference>
<organism evidence="2 3">
    <name type="scientific">Dreissena polymorpha</name>
    <name type="common">Zebra mussel</name>
    <name type="synonym">Mytilus polymorpha</name>
    <dbReference type="NCBI Taxonomy" id="45954"/>
    <lineage>
        <taxon>Eukaryota</taxon>
        <taxon>Metazoa</taxon>
        <taxon>Spiralia</taxon>
        <taxon>Lophotrochozoa</taxon>
        <taxon>Mollusca</taxon>
        <taxon>Bivalvia</taxon>
        <taxon>Autobranchia</taxon>
        <taxon>Heteroconchia</taxon>
        <taxon>Euheterodonta</taxon>
        <taxon>Imparidentia</taxon>
        <taxon>Neoheterodontei</taxon>
        <taxon>Myida</taxon>
        <taxon>Dreissenoidea</taxon>
        <taxon>Dreissenidae</taxon>
        <taxon>Dreissena</taxon>
    </lineage>
</organism>
<dbReference type="InterPro" id="IPR011990">
    <property type="entry name" value="TPR-like_helical_dom_sf"/>
</dbReference>
<dbReference type="EMBL" id="JAIWYP010000014">
    <property type="protein sequence ID" value="KAH3709495.1"/>
    <property type="molecule type" value="Genomic_DNA"/>
</dbReference>
<keyword evidence="3" id="KW-1185">Reference proteome</keyword>
<dbReference type="PANTHER" id="PTHR31859:SF1">
    <property type="entry name" value="TETRATRICOPEPTIDE REPEAT PROTEIN 39C"/>
    <property type="match status" value="1"/>
</dbReference>
<dbReference type="GO" id="GO:0060271">
    <property type="term" value="P:cilium assembly"/>
    <property type="evidence" value="ECO:0007669"/>
    <property type="project" value="TreeGrafter"/>
</dbReference>
<evidence type="ECO:0000313" key="3">
    <source>
        <dbReference type="Proteomes" id="UP000828390"/>
    </source>
</evidence>
<evidence type="ECO:0000313" key="2">
    <source>
        <dbReference type="EMBL" id="KAH3709495.1"/>
    </source>
</evidence>
<dbReference type="Gene3D" id="1.25.40.10">
    <property type="entry name" value="Tetratricopeptide repeat domain"/>
    <property type="match status" value="1"/>
</dbReference>
<dbReference type="Pfam" id="PF10300">
    <property type="entry name" value="Iml2-TPR_39"/>
    <property type="match status" value="2"/>
</dbReference>
<accession>A0A9D3Z2L2</accession>
<reference evidence="2" key="1">
    <citation type="journal article" date="2019" name="bioRxiv">
        <title>The Genome of the Zebra Mussel, Dreissena polymorpha: A Resource for Invasive Species Research.</title>
        <authorList>
            <person name="McCartney M.A."/>
            <person name="Auch B."/>
            <person name="Kono T."/>
            <person name="Mallez S."/>
            <person name="Zhang Y."/>
            <person name="Obille A."/>
            <person name="Becker A."/>
            <person name="Abrahante J.E."/>
            <person name="Garbe J."/>
            <person name="Badalamenti J.P."/>
            <person name="Herman A."/>
            <person name="Mangelson H."/>
            <person name="Liachko I."/>
            <person name="Sullivan S."/>
            <person name="Sone E.D."/>
            <person name="Koren S."/>
            <person name="Silverstein K.A.T."/>
            <person name="Beckman K.B."/>
            <person name="Gohl D.M."/>
        </authorList>
    </citation>
    <scope>NUCLEOTIDE SEQUENCE</scope>
    <source>
        <strain evidence="2">Duluth1</strain>
        <tissue evidence="2">Whole animal</tissue>
    </source>
</reference>
<dbReference type="SUPFAM" id="SSF48452">
    <property type="entry name" value="TPR-like"/>
    <property type="match status" value="1"/>
</dbReference>
<comment type="caution">
    <text evidence="2">The sequence shown here is derived from an EMBL/GenBank/DDBJ whole genome shotgun (WGS) entry which is preliminary data.</text>
</comment>
<protein>
    <recommendedName>
        <fullName evidence="4">Tetratricopeptide repeat protein 39C</fullName>
    </recommendedName>
</protein>
<dbReference type="InterPro" id="IPR019412">
    <property type="entry name" value="IML2/TPR_39"/>
</dbReference>
<name>A0A9D3Z2L2_DREPO</name>
<evidence type="ECO:0008006" key="4">
    <source>
        <dbReference type="Google" id="ProtNLM"/>
    </source>
</evidence>